<keyword evidence="2" id="KW-0378">Hydrolase</keyword>
<accession>A0AAU8GM65</accession>
<dbReference type="PANTHER" id="PTHR11472">
    <property type="entry name" value="DNA REPAIR DEAD HELICASE RAD3/XP-D SUBFAMILY MEMBER"/>
    <property type="match status" value="1"/>
</dbReference>
<dbReference type="Pfam" id="PF13307">
    <property type="entry name" value="Helicase_C_2"/>
    <property type="match status" value="1"/>
</dbReference>
<dbReference type="GO" id="GO:0003676">
    <property type="term" value="F:nucleic acid binding"/>
    <property type="evidence" value="ECO:0007669"/>
    <property type="project" value="InterPro"/>
</dbReference>
<dbReference type="InterPro" id="IPR027417">
    <property type="entry name" value="P-loop_NTPase"/>
</dbReference>
<dbReference type="Gene3D" id="3.40.50.300">
    <property type="entry name" value="P-loop containing nucleotide triphosphate hydrolases"/>
    <property type="match status" value="2"/>
</dbReference>
<keyword evidence="2" id="KW-0547">Nucleotide-binding</keyword>
<dbReference type="EMBL" id="PP856729">
    <property type="protein sequence ID" value="XCH41808.1"/>
    <property type="molecule type" value="Genomic_DNA"/>
</dbReference>
<dbReference type="GO" id="GO:0005524">
    <property type="term" value="F:ATP binding"/>
    <property type="evidence" value="ECO:0007669"/>
    <property type="project" value="InterPro"/>
</dbReference>
<dbReference type="PANTHER" id="PTHR11472:SF34">
    <property type="entry name" value="REGULATOR OF TELOMERE ELONGATION HELICASE 1"/>
    <property type="match status" value="1"/>
</dbReference>
<keyword evidence="2" id="KW-0347">Helicase</keyword>
<gene>
    <name evidence="2" type="ORF">DSCPLJFW_CDS0158</name>
</gene>
<evidence type="ECO:0000313" key="2">
    <source>
        <dbReference type="EMBL" id="XCH41808.1"/>
    </source>
</evidence>
<feature type="domain" description="ATP-dependent helicase C-terminal" evidence="1">
    <location>
        <begin position="470"/>
        <end position="590"/>
    </location>
</feature>
<evidence type="ECO:0000259" key="1">
    <source>
        <dbReference type="SMART" id="SM00491"/>
    </source>
</evidence>
<reference evidence="2" key="1">
    <citation type="submission" date="2024-05" db="EMBL/GenBank/DDBJ databases">
        <authorList>
            <person name="Mugo M.M."/>
            <person name="Musyoki A.M."/>
            <person name="Makumi A.M."/>
            <person name="Mutai I."/>
            <person name="Drechsel O."/>
            <person name="Kering K.K."/>
            <person name="Muturi P."/>
            <person name="Mbae C.K."/>
            <person name="Kariuki S.M."/>
        </authorList>
    </citation>
    <scope>NUCLEOTIDE SEQUENCE</scope>
</reference>
<dbReference type="InterPro" id="IPR045028">
    <property type="entry name" value="DinG/Rad3-like"/>
</dbReference>
<dbReference type="InterPro" id="IPR006555">
    <property type="entry name" value="ATP-dep_Helicase_C"/>
</dbReference>
<sequence length="610" mass="69663">MSAVQRRKAKRRSRGINLGFFVVGIRVNYNRIQRRNNVTAFNQHRKAIDAIGRKVPVEEIQRLAKDEFPYDKANPGQMECIVEAIDALINKKVKHVIIEAPTGVGKSLIGTTIHKVIRHLVLQADPYGQFRTSISTPTKGLQDQYAAEKAVSIDILKGKKNYRCHVHPDVYYNAVQCRIACRDGHCSKRRCPYVQARNLWTDISSLRCTNAAMMIEMCTTICMKPENRSDMLILDECHKMPSTLLEHTIMEYNTKAVEGLRSIPEGKEIVSTIGDIVERTKDYVLGKLYSLSGELHSMFEDLHLKVENLLEVLEELVEDDRLSESQVMKLADIIDVLHNLSDYCGIMSQTQASTFIVQDKGEDFIRFKPVMPSDVSEFGLFRKADYHVHMSATICGIDSYARSLGIRQGDYHSIQIGNPIPIENRKVNYMPIVKMTNNMGDYEMKRLTEYIDEIIAFHPGQSGIIHTVSYDRALAIQKFSKYQNFIHVPRTRKALMDIMENAFRTKSPCVIASPAMEEGYDFKGDYSRFQILIKVPYDYLGDPLIAHINSVDPSAYFRNAVLRIVQMCGRSVRGVDDWAATYIIDSSFESLMMRNPEFFPTWFTDAVFEV</sequence>
<name>A0AAU8GM65_9CAUD</name>
<dbReference type="SUPFAM" id="SSF52540">
    <property type="entry name" value="P-loop containing nucleoside triphosphate hydrolases"/>
    <property type="match status" value="1"/>
</dbReference>
<dbReference type="GO" id="GO:0006139">
    <property type="term" value="P:nucleobase-containing compound metabolic process"/>
    <property type="evidence" value="ECO:0007669"/>
    <property type="project" value="InterPro"/>
</dbReference>
<dbReference type="GO" id="GO:0003678">
    <property type="term" value="F:DNA helicase activity"/>
    <property type="evidence" value="ECO:0007669"/>
    <property type="project" value="TreeGrafter"/>
</dbReference>
<organism evidence="2">
    <name type="scientific">Salmonella phage vB_STmST313_KE31</name>
    <dbReference type="NCBI Taxonomy" id="3161181"/>
    <lineage>
        <taxon>Viruses</taxon>
        <taxon>Duplodnaviria</taxon>
        <taxon>Heunggongvirae</taxon>
        <taxon>Uroviricota</taxon>
        <taxon>Caudoviricetes</taxon>
        <taxon>Pantevenvirales</taxon>
        <taxon>Ackermannviridae</taxon>
        <taxon>Cvivirinae</taxon>
        <taxon>Kuttervirus</taxon>
    </lineage>
</organism>
<dbReference type="GO" id="GO:0016818">
    <property type="term" value="F:hydrolase activity, acting on acid anhydrides, in phosphorus-containing anhydrides"/>
    <property type="evidence" value="ECO:0007669"/>
    <property type="project" value="InterPro"/>
</dbReference>
<dbReference type="SMART" id="SM00491">
    <property type="entry name" value="HELICc2"/>
    <property type="match status" value="1"/>
</dbReference>
<protein>
    <submittedName>
        <fullName evidence="2">DNA helicase</fullName>
    </submittedName>
</protein>
<proteinExistence type="predicted"/>
<keyword evidence="2" id="KW-0067">ATP-binding</keyword>